<sequence>MAWAGPTPASIRVLGPKHGAHAEVVAASVSVQPSLGLVDDGTAAAAAADAIAFPELLKTTAEGGGIGQVPAHARAGVAAAFASAAGAGAALFGDDRLFVENLVAAARHVEMQVFGDGRGRVVALGERDCSVPRRRQKVVEEAPAPGLLAEVRARMAAAAAALPSRGGYRSAGTVEFLVDAASGDFFFLEVNTRIQVEAGVPELITGVDLVGGMLRLTREDPVAEWFPTLANGDGDGGGGCSASSSPSTPWRPHQCGAPRSRHGWCTILTVFDPLLGKIFRNGPTRAAASATFAHALWSTAVRGVTSNVERLLAAVASAPFSVDAYTAAMLDGLTPTAVAVEVVAPGVQSTL</sequence>
<comment type="caution">
    <text evidence="1">The sequence shown here is derived from an EMBL/GenBank/DDBJ whole genome shotgun (WGS) entry which is preliminary data.</text>
</comment>
<dbReference type="EMBL" id="CM020618">
    <property type="protein sequence ID" value="KAK1858666.1"/>
    <property type="molecule type" value="Genomic_DNA"/>
</dbReference>
<proteinExistence type="predicted"/>
<keyword evidence="2" id="KW-1185">Reference proteome</keyword>
<organism evidence="1 2">
    <name type="scientific">Pyropia yezoensis</name>
    <name type="common">Susabi-nori</name>
    <name type="synonym">Porphyra yezoensis</name>
    <dbReference type="NCBI Taxonomy" id="2788"/>
    <lineage>
        <taxon>Eukaryota</taxon>
        <taxon>Rhodophyta</taxon>
        <taxon>Bangiophyceae</taxon>
        <taxon>Bangiales</taxon>
        <taxon>Bangiaceae</taxon>
        <taxon>Pyropia</taxon>
    </lineage>
</organism>
<gene>
    <name evidence="1" type="ORF">I4F81_001267</name>
</gene>
<protein>
    <submittedName>
        <fullName evidence="1">Uncharacterized protein</fullName>
    </submittedName>
</protein>
<accession>A0ACC3BMG0</accession>
<dbReference type="Proteomes" id="UP000798662">
    <property type="component" value="Chromosome 1"/>
</dbReference>
<reference evidence="1" key="1">
    <citation type="submission" date="2019-11" db="EMBL/GenBank/DDBJ databases">
        <title>Nori genome reveals adaptations in red seaweeds to the harsh intertidal environment.</title>
        <authorList>
            <person name="Wang D."/>
            <person name="Mao Y."/>
        </authorList>
    </citation>
    <scope>NUCLEOTIDE SEQUENCE</scope>
    <source>
        <tissue evidence="1">Gametophyte</tissue>
    </source>
</reference>
<evidence type="ECO:0000313" key="2">
    <source>
        <dbReference type="Proteomes" id="UP000798662"/>
    </source>
</evidence>
<name>A0ACC3BMG0_PYRYE</name>
<evidence type="ECO:0000313" key="1">
    <source>
        <dbReference type="EMBL" id="KAK1858666.1"/>
    </source>
</evidence>